<dbReference type="PANTHER" id="PTHR10322">
    <property type="entry name" value="DNA POLYMERASE CATALYTIC SUBUNIT"/>
    <property type="match status" value="1"/>
</dbReference>
<keyword evidence="3" id="KW-0808">Transferase</keyword>
<evidence type="ECO:0000256" key="2">
    <source>
        <dbReference type="ARBA" id="ARBA00012417"/>
    </source>
</evidence>
<dbReference type="PRINTS" id="PR00106">
    <property type="entry name" value="DNAPOLB"/>
</dbReference>
<evidence type="ECO:0000256" key="3">
    <source>
        <dbReference type="ARBA" id="ARBA00022679"/>
    </source>
</evidence>
<evidence type="ECO:0000313" key="10">
    <source>
        <dbReference type="EMBL" id="QHT88325.1"/>
    </source>
</evidence>
<comment type="similarity">
    <text evidence="1">Belongs to the DNA polymerase type-B family.</text>
</comment>
<dbReference type="SUPFAM" id="SSF56672">
    <property type="entry name" value="DNA/RNA polymerases"/>
    <property type="match status" value="1"/>
</dbReference>
<dbReference type="InterPro" id="IPR050240">
    <property type="entry name" value="DNA_pol_type-B"/>
</dbReference>
<dbReference type="InterPro" id="IPR006172">
    <property type="entry name" value="DNA-dir_DNA_pol_B"/>
</dbReference>
<keyword evidence="5" id="KW-0239">DNA-directed DNA polymerase</keyword>
<accession>A0A6C0I7E0</accession>
<dbReference type="Gene3D" id="3.30.342.10">
    <property type="entry name" value="DNA Polymerase, chain B, domain 1"/>
    <property type="match status" value="1"/>
</dbReference>
<dbReference type="GO" id="GO:0006261">
    <property type="term" value="P:DNA-templated DNA replication"/>
    <property type="evidence" value="ECO:0007669"/>
    <property type="project" value="TreeGrafter"/>
</dbReference>
<dbReference type="Pfam" id="PF00136">
    <property type="entry name" value="DNA_pol_B"/>
    <property type="match status" value="1"/>
</dbReference>
<comment type="catalytic activity">
    <reaction evidence="7">
        <text>DNA(n) + a 2'-deoxyribonucleoside 5'-triphosphate = DNA(n+1) + diphosphate</text>
        <dbReference type="Rhea" id="RHEA:22508"/>
        <dbReference type="Rhea" id="RHEA-COMP:17339"/>
        <dbReference type="Rhea" id="RHEA-COMP:17340"/>
        <dbReference type="ChEBI" id="CHEBI:33019"/>
        <dbReference type="ChEBI" id="CHEBI:61560"/>
        <dbReference type="ChEBI" id="CHEBI:173112"/>
        <dbReference type="EC" id="2.7.7.7"/>
    </reaction>
</comment>
<dbReference type="EC" id="2.7.7.7" evidence="2"/>
<protein>
    <recommendedName>
        <fullName evidence="2">DNA-directed DNA polymerase</fullName>
        <ecNumber evidence="2">2.7.7.7</ecNumber>
    </recommendedName>
</protein>
<keyword evidence="6" id="KW-0238">DNA-binding</keyword>
<feature type="domain" description="DNA-directed DNA polymerase family B exonuclease" evidence="9">
    <location>
        <begin position="112"/>
        <end position="192"/>
    </location>
</feature>
<dbReference type="PROSITE" id="PS00116">
    <property type="entry name" value="DNA_POLYMERASE_B"/>
    <property type="match status" value="1"/>
</dbReference>
<dbReference type="PANTHER" id="PTHR10322:SF23">
    <property type="entry name" value="DNA POLYMERASE DELTA CATALYTIC SUBUNIT"/>
    <property type="match status" value="1"/>
</dbReference>
<proteinExistence type="inferred from homology"/>
<evidence type="ECO:0000256" key="5">
    <source>
        <dbReference type="ARBA" id="ARBA00022932"/>
    </source>
</evidence>
<sequence length="1074" mass="122136">MVVLQPCDWIEHDTYGKYVVDVYGRTDDFAAMVRIEGFKPYLYVVPGDKTIAELKSRLQSEKIQNTIVTAHQKFDAYAGFNKYASTLVWKIEVESLQGFRNASRICKQMFDRVYETNLPPFLRLFHECEIGPASPIAFQPSRRINKNSWATSVKDVKGDPSKTIPLKVAAYDIECMSKTGAFPQATKPWSYIVEHFFEDLDKDDDSTLSDTLINRLRIEGMVIPPRFKETRIIPFLELPRIQTMIDKQNKAAFVSELETLVGRQIGDPIIQIGVTVRWSNAMLTNMKRRVFVWGSVTPHPEYVACDSESDVIASFVEFLQEEDPDILCGYNTYGFDDKYLNDRSTVNGLKLKYGRADTYGDPLEHKTFELASGKYNVNYLKMPGRLSVDLLLNMRREHNLDSYTLDNVASTFLRDKVVRVEGSTIFTKNTRGLTAGNYVKFDLVGNTMDPFREGAKFEVVSVQPKSFTIREELLFEGDVEWSFTKDDISPQDIFDKHEGGPEDRALVAKYCIQDCDLVLTLMAKLDTLINARGMADVCFVPLQYLFLRGQGIKIFSRVAYEASKRSQIIVTQESFEGDAGYEGAIVIEPRIGMYLDTPVAVLDFNSLYPSSMIGENLSPDTLICVKTYNNDGKLTRREGSEDYKGIPVNEVSYDIKKEEVVIGKCVCVYVRPNEDNELSTGLIPRSLEIMLSKRKEARKKMEDPLVDDAQKSVYNGLQLAYKVVANSIYGQMGSKTSPIRKICVAACTTAVGRRQLLFAKSTVETEFGAEVIYGDTDSIFVKFSGKTLVESINLAKQSAELITNRCRHRAFVIGYEKTFYPFILFCRKRYVGMKYEEDPTKCYRASMGIVLKRRDNAPVVKDVFGGALDILLIQKNAKIAATFVKDMISKVVKGDFPLEKFAITKQLRDDYAAMKEGYTGKATLPAHRVLADRMTKRDPGNAPNVGDRLKFVHIQTDKKLQGDRIESIEYVREKKLPIDTLHYVTNQIQNPVAQLFALCIDDLEGYKEPSPSYSRLYEQYYEKLENAEEATLKVLAHKEKHLDKLLFLDAPYIQNVLALQRGERTINSFWRVKK</sequence>
<evidence type="ECO:0000256" key="6">
    <source>
        <dbReference type="ARBA" id="ARBA00023125"/>
    </source>
</evidence>
<dbReference type="InterPro" id="IPR042087">
    <property type="entry name" value="DNA_pol_B_thumb"/>
</dbReference>
<dbReference type="AlphaFoldDB" id="A0A6C0I7E0"/>
<dbReference type="GO" id="GO:0000166">
    <property type="term" value="F:nucleotide binding"/>
    <property type="evidence" value="ECO:0007669"/>
    <property type="project" value="InterPro"/>
</dbReference>
<dbReference type="Gene3D" id="3.30.420.10">
    <property type="entry name" value="Ribonuclease H-like superfamily/Ribonuclease H"/>
    <property type="match status" value="2"/>
</dbReference>
<dbReference type="InterPro" id="IPR006134">
    <property type="entry name" value="DNA-dir_DNA_pol_B_multi_dom"/>
</dbReference>
<keyword evidence="4" id="KW-0548">Nucleotidyltransferase</keyword>
<evidence type="ECO:0000256" key="4">
    <source>
        <dbReference type="ARBA" id="ARBA00022695"/>
    </source>
</evidence>
<evidence type="ECO:0000256" key="1">
    <source>
        <dbReference type="ARBA" id="ARBA00005755"/>
    </source>
</evidence>
<dbReference type="GO" id="GO:0003887">
    <property type="term" value="F:DNA-directed DNA polymerase activity"/>
    <property type="evidence" value="ECO:0007669"/>
    <property type="project" value="UniProtKB-KW"/>
</dbReference>
<evidence type="ECO:0000256" key="7">
    <source>
        <dbReference type="ARBA" id="ARBA00049244"/>
    </source>
</evidence>
<feature type="domain" description="DNA-directed DNA polymerase family B multifunctional" evidence="8">
    <location>
        <begin position="540"/>
        <end position="997"/>
    </location>
</feature>
<dbReference type="Gene3D" id="1.10.287.690">
    <property type="entry name" value="Helix hairpin bin"/>
    <property type="match status" value="1"/>
</dbReference>
<evidence type="ECO:0000259" key="9">
    <source>
        <dbReference type="Pfam" id="PF03104"/>
    </source>
</evidence>
<dbReference type="SMART" id="SM00486">
    <property type="entry name" value="POLBc"/>
    <property type="match status" value="1"/>
</dbReference>
<dbReference type="InterPro" id="IPR006133">
    <property type="entry name" value="DNA-dir_DNA_pol_B_exonuc"/>
</dbReference>
<evidence type="ECO:0000259" key="8">
    <source>
        <dbReference type="Pfam" id="PF00136"/>
    </source>
</evidence>
<dbReference type="InterPro" id="IPR043502">
    <property type="entry name" value="DNA/RNA_pol_sf"/>
</dbReference>
<organism evidence="10">
    <name type="scientific">viral metagenome</name>
    <dbReference type="NCBI Taxonomy" id="1070528"/>
    <lineage>
        <taxon>unclassified sequences</taxon>
        <taxon>metagenomes</taxon>
        <taxon>organismal metagenomes</taxon>
    </lineage>
</organism>
<dbReference type="GO" id="GO:0003677">
    <property type="term" value="F:DNA binding"/>
    <property type="evidence" value="ECO:0007669"/>
    <property type="project" value="UniProtKB-KW"/>
</dbReference>
<dbReference type="SUPFAM" id="SSF53098">
    <property type="entry name" value="Ribonuclease H-like"/>
    <property type="match status" value="1"/>
</dbReference>
<name>A0A6C0I7E0_9ZZZZ</name>
<dbReference type="InterPro" id="IPR036397">
    <property type="entry name" value="RNaseH_sf"/>
</dbReference>
<dbReference type="Gene3D" id="1.10.132.60">
    <property type="entry name" value="DNA polymerase family B, C-terminal domain"/>
    <property type="match status" value="1"/>
</dbReference>
<dbReference type="InterPro" id="IPR012337">
    <property type="entry name" value="RNaseH-like_sf"/>
</dbReference>
<dbReference type="Gene3D" id="3.90.1600.10">
    <property type="entry name" value="Palm domain of DNA polymerase"/>
    <property type="match status" value="1"/>
</dbReference>
<dbReference type="InterPro" id="IPR023211">
    <property type="entry name" value="DNA_pol_palm_dom_sf"/>
</dbReference>
<dbReference type="Pfam" id="PF03104">
    <property type="entry name" value="DNA_pol_B_exo1"/>
    <property type="match status" value="2"/>
</dbReference>
<feature type="domain" description="DNA-directed DNA polymerase family B exonuclease" evidence="9">
    <location>
        <begin position="266"/>
        <end position="408"/>
    </location>
</feature>
<dbReference type="EMBL" id="MN740114">
    <property type="protein sequence ID" value="QHT88325.1"/>
    <property type="molecule type" value="Genomic_DNA"/>
</dbReference>
<reference evidence="10" key="1">
    <citation type="journal article" date="2020" name="Nature">
        <title>Giant virus diversity and host interactions through global metagenomics.</title>
        <authorList>
            <person name="Schulz F."/>
            <person name="Roux S."/>
            <person name="Paez-Espino D."/>
            <person name="Jungbluth S."/>
            <person name="Walsh D.A."/>
            <person name="Denef V.J."/>
            <person name="McMahon K.D."/>
            <person name="Konstantinidis K.T."/>
            <person name="Eloe-Fadrosh E.A."/>
            <person name="Kyrpides N.C."/>
            <person name="Woyke T."/>
        </authorList>
    </citation>
    <scope>NUCLEOTIDE SEQUENCE</scope>
    <source>
        <strain evidence="10">GVMAG-M-3300023184-50</strain>
    </source>
</reference>
<dbReference type="InterPro" id="IPR017964">
    <property type="entry name" value="DNA-dir_DNA_pol_B_CS"/>
</dbReference>